<reference evidence="1" key="1">
    <citation type="submission" date="2001-10" db="EMBL/GenBank/DDBJ databases">
        <authorList>
            <person name="Stapleton M."/>
            <person name="Brokstein P."/>
            <person name="Hong L."/>
            <person name="Agbayani A."/>
            <person name="Carlson J."/>
            <person name="Champe M."/>
            <person name="Chavez C."/>
            <person name="Dorsett V."/>
            <person name="Farfan D."/>
            <person name="Frise E."/>
            <person name="George R."/>
            <person name="Gonzalez M."/>
            <person name="Guarin H."/>
            <person name="Li P."/>
            <person name="Liao G."/>
            <person name="Miranda A."/>
            <person name="Mungall C.J."/>
            <person name="Nunoo J."/>
            <person name="Pacleb J."/>
            <person name="Paragas V."/>
            <person name="Park S."/>
            <person name="Phouanenavong S."/>
            <person name="Wan K."/>
            <person name="Yu C."/>
            <person name="Lewis S.E."/>
            <person name="Rubin G.M."/>
            <person name="Celniker S."/>
        </authorList>
    </citation>
    <scope>NUCLEOTIDE SEQUENCE</scope>
    <source>
        <strain evidence="1">Berkeley</strain>
    </source>
</reference>
<organism evidence="1">
    <name type="scientific">Drosophila melanogaster</name>
    <name type="common">Fruit fly</name>
    <dbReference type="NCBI Taxonomy" id="7227"/>
    <lineage>
        <taxon>Eukaryota</taxon>
        <taxon>Metazoa</taxon>
        <taxon>Ecdysozoa</taxon>
        <taxon>Arthropoda</taxon>
        <taxon>Hexapoda</taxon>
        <taxon>Insecta</taxon>
        <taxon>Pterygota</taxon>
        <taxon>Neoptera</taxon>
        <taxon>Endopterygota</taxon>
        <taxon>Diptera</taxon>
        <taxon>Brachycera</taxon>
        <taxon>Muscomorpha</taxon>
        <taxon>Ephydroidea</taxon>
        <taxon>Drosophilidae</taxon>
        <taxon>Drosophila</taxon>
        <taxon>Sophophora</taxon>
    </lineage>
</organism>
<dbReference type="AlphaFoldDB" id="Q95SN2"/>
<evidence type="ECO:0000313" key="2">
    <source>
        <dbReference type="FlyBase" id="FBgn0031897"/>
    </source>
</evidence>
<protein>
    <submittedName>
        <fullName evidence="1">GH13387p</fullName>
    </submittedName>
</protein>
<dbReference type="OrthoDB" id="292213at2759"/>
<gene>
    <name evidence="2" type="ORF">CG13784</name>
</gene>
<evidence type="ECO:0000313" key="1">
    <source>
        <dbReference type="EMBL" id="AAL28240.1"/>
    </source>
</evidence>
<dbReference type="AGR" id="FB:FBgn0031897"/>
<name>Q95SN2_DROME</name>
<dbReference type="FlyBase" id="FBgn0031897">
    <property type="gene designation" value="CG13784"/>
</dbReference>
<sequence length="49" mass="5140">MTKCLAGRLASNRCECLAAADHKEISCAAGDTSAQENHCQKGFGNNGKQ</sequence>
<dbReference type="EMBL" id="AY060692">
    <property type="protein sequence ID" value="AAL28240.1"/>
    <property type="molecule type" value="mRNA"/>
</dbReference>
<accession>Q95SN2</accession>
<proteinExistence type="evidence at transcript level"/>